<keyword evidence="3 6" id="KW-0067">ATP-binding</keyword>
<keyword evidence="4 6" id="KW-0648">Protein biosynthesis</keyword>
<evidence type="ECO:0000256" key="5">
    <source>
        <dbReference type="ARBA" id="ARBA00023146"/>
    </source>
</evidence>
<dbReference type="Gene3D" id="1.10.240.10">
    <property type="entry name" value="Tyrosyl-Transfer RNA Synthetase"/>
    <property type="match status" value="1"/>
</dbReference>
<evidence type="ECO:0000256" key="3">
    <source>
        <dbReference type="ARBA" id="ARBA00022840"/>
    </source>
</evidence>
<name>A0A0C1V8R4_9ENTR</name>
<evidence type="ECO:0000313" key="7">
    <source>
        <dbReference type="EMBL" id="KIE64228.1"/>
    </source>
</evidence>
<comment type="caution">
    <text evidence="7">The sequence shown here is derived from an EMBL/GenBank/DDBJ whole genome shotgun (WGS) entry which is preliminary data.</text>
</comment>
<dbReference type="EMBL" id="AWXV01000002">
    <property type="protein sequence ID" value="KIE64228.1"/>
    <property type="molecule type" value="Genomic_DNA"/>
</dbReference>
<accession>A0A0C1V8R4</accession>
<dbReference type="SUPFAM" id="SSF52374">
    <property type="entry name" value="Nucleotidylyl transferase"/>
    <property type="match status" value="1"/>
</dbReference>
<dbReference type="GO" id="GO:0004830">
    <property type="term" value="F:tryptophan-tRNA ligase activity"/>
    <property type="evidence" value="ECO:0007669"/>
    <property type="project" value="TreeGrafter"/>
</dbReference>
<evidence type="ECO:0000256" key="2">
    <source>
        <dbReference type="ARBA" id="ARBA00022741"/>
    </source>
</evidence>
<sequence>MGFRTPYKKMSKSDQDSNNIVRILDNSELIKRKIKSACTDSEDPPQILFNVEKKSGISNLINIFSSLTDLSISETENRFFGKNYSYFKSSICKILIEKLERIQKKFFYIRKQEKFLKKVLKEGSGHARIIAEKTMERVLSAIGLEKIF</sequence>
<dbReference type="Proteomes" id="UP000054529">
    <property type="component" value="Unassembled WGS sequence"/>
</dbReference>
<dbReference type="GO" id="GO:0006436">
    <property type="term" value="P:tryptophanyl-tRNA aminoacylation"/>
    <property type="evidence" value="ECO:0007669"/>
    <property type="project" value="TreeGrafter"/>
</dbReference>
<dbReference type="InterPro" id="IPR002305">
    <property type="entry name" value="aa-tRNA-synth_Ic"/>
</dbReference>
<dbReference type="GO" id="GO:0005524">
    <property type="term" value="F:ATP binding"/>
    <property type="evidence" value="ECO:0007669"/>
    <property type="project" value="UniProtKB-KW"/>
</dbReference>
<evidence type="ECO:0000256" key="6">
    <source>
        <dbReference type="RuleBase" id="RU363036"/>
    </source>
</evidence>
<keyword evidence="1 6" id="KW-0436">Ligase</keyword>
<organism evidence="7 8">
    <name type="scientific">Candidatus Riesia pediculischaeffi PTSU</name>
    <dbReference type="NCBI Taxonomy" id="1401651"/>
    <lineage>
        <taxon>Bacteria</taxon>
        <taxon>Pseudomonadati</taxon>
        <taxon>Pseudomonadota</taxon>
        <taxon>Gammaproteobacteria</taxon>
        <taxon>Enterobacterales</taxon>
        <taxon>Enterobacteriaceae</taxon>
        <taxon>Candidatus Riesia</taxon>
    </lineage>
</organism>
<dbReference type="GO" id="GO:0005829">
    <property type="term" value="C:cytosol"/>
    <property type="evidence" value="ECO:0007669"/>
    <property type="project" value="TreeGrafter"/>
</dbReference>
<keyword evidence="2 6" id="KW-0547">Nucleotide-binding</keyword>
<dbReference type="PANTHER" id="PTHR43766:SF1">
    <property type="entry name" value="TRYPTOPHAN--TRNA LIGASE, MITOCHONDRIAL"/>
    <property type="match status" value="1"/>
</dbReference>
<evidence type="ECO:0000256" key="4">
    <source>
        <dbReference type="ARBA" id="ARBA00022917"/>
    </source>
</evidence>
<comment type="similarity">
    <text evidence="6">Belongs to the class-I aminoacyl-tRNA synthetase family.</text>
</comment>
<proteinExistence type="inferred from homology"/>
<dbReference type="Gene3D" id="3.40.50.620">
    <property type="entry name" value="HUPs"/>
    <property type="match status" value="1"/>
</dbReference>
<evidence type="ECO:0000256" key="1">
    <source>
        <dbReference type="ARBA" id="ARBA00022598"/>
    </source>
</evidence>
<dbReference type="InterPro" id="IPR014729">
    <property type="entry name" value="Rossmann-like_a/b/a_fold"/>
</dbReference>
<reference evidence="7 8" key="1">
    <citation type="journal article" date="2014" name="G3 (Bethesda)">
        <title>Genome sequence of Candidatus Riesia pediculischaeffi, endosymbiont of chimpanzee lice, and genomic comparison of recently acquired endosymbionts from human and chimpanzee lice.</title>
        <authorList>
            <person name="Boyd B.M."/>
            <person name="Allen J.M."/>
            <person name="de Crecy-Lagard V."/>
            <person name="Reed D.L."/>
        </authorList>
    </citation>
    <scope>NUCLEOTIDE SEQUENCE [LARGE SCALE GENOMIC DNA]</scope>
    <source>
        <strain evidence="7 8">PTSU</strain>
    </source>
</reference>
<protein>
    <submittedName>
        <fullName evidence="7">Tryptophanyl-tRNA synthetase</fullName>
    </submittedName>
</protein>
<gene>
    <name evidence="7" type="ORF">P689_119199</name>
</gene>
<dbReference type="Pfam" id="PF00579">
    <property type="entry name" value="tRNA-synt_1b"/>
    <property type="match status" value="1"/>
</dbReference>
<dbReference type="HOGENOM" id="CLU_029244_4_0_6"/>
<dbReference type="PANTHER" id="PTHR43766">
    <property type="entry name" value="TRYPTOPHAN--TRNA LIGASE, MITOCHONDRIAL"/>
    <property type="match status" value="1"/>
</dbReference>
<dbReference type="InterPro" id="IPR050203">
    <property type="entry name" value="Trp-tRNA_synthetase"/>
</dbReference>
<keyword evidence="5 6" id="KW-0030">Aminoacyl-tRNA synthetase</keyword>
<evidence type="ECO:0000313" key="8">
    <source>
        <dbReference type="Proteomes" id="UP000054529"/>
    </source>
</evidence>
<dbReference type="AlphaFoldDB" id="A0A0C1V8R4"/>